<gene>
    <name evidence="2" type="ORF">BHC47_01085</name>
</gene>
<accession>A0A2N9Y1G8</accession>
<proteinExistence type="predicted"/>
<feature type="transmembrane region" description="Helical" evidence="1">
    <location>
        <begin position="12"/>
        <end position="33"/>
    </location>
</feature>
<feature type="transmembrane region" description="Helical" evidence="1">
    <location>
        <begin position="115"/>
        <end position="135"/>
    </location>
</feature>
<feature type="transmembrane region" description="Helical" evidence="1">
    <location>
        <begin position="59"/>
        <end position="84"/>
    </location>
</feature>
<protein>
    <submittedName>
        <fullName evidence="2">Uncharacterized protein</fullName>
    </submittedName>
</protein>
<dbReference type="Proteomes" id="UP000231094">
    <property type="component" value="Unassembled WGS sequence"/>
</dbReference>
<keyword evidence="1" id="KW-1133">Transmembrane helix</keyword>
<dbReference type="EMBL" id="MEIV01000077">
    <property type="protein sequence ID" value="PIT60488.1"/>
    <property type="molecule type" value="Genomic_DNA"/>
</dbReference>
<evidence type="ECO:0000313" key="3">
    <source>
        <dbReference type="Proteomes" id="UP000231094"/>
    </source>
</evidence>
<organism evidence="2 3">
    <name type="scientific">Snodgrassella alvi</name>
    <dbReference type="NCBI Taxonomy" id="1196083"/>
    <lineage>
        <taxon>Bacteria</taxon>
        <taxon>Pseudomonadati</taxon>
        <taxon>Pseudomonadota</taxon>
        <taxon>Betaproteobacteria</taxon>
        <taxon>Neisseriales</taxon>
        <taxon>Neisseriaceae</taxon>
        <taxon>Snodgrassella</taxon>
    </lineage>
</organism>
<evidence type="ECO:0000256" key="1">
    <source>
        <dbReference type="SAM" id="Phobius"/>
    </source>
</evidence>
<keyword evidence="1" id="KW-0812">Transmembrane</keyword>
<dbReference type="AlphaFoldDB" id="A0A2N9Y1G8"/>
<comment type="caution">
    <text evidence="2">The sequence shown here is derived from an EMBL/GenBank/DDBJ whole genome shotgun (WGS) entry which is preliminary data.</text>
</comment>
<name>A0A2N9Y1G8_9NEIS</name>
<feature type="transmembrane region" description="Helical" evidence="1">
    <location>
        <begin position="91"/>
        <end position="109"/>
    </location>
</feature>
<sequence length="153" mass="17353">MDKEYTVGTFLRRFIISVMCLIIGSPCFFLGIVGDDKAFPFLRLLHIMPMPENMSGSEVFYFTLGVMAFLATVILLIMMFGWIFDISTNRFLKILVLIGFCCGFPNAVLCLSFSVLLGIGLLILPATILSIYLSLRYFNIYDKTQFKDKINNV</sequence>
<dbReference type="RefSeq" id="WP_100116339.1">
    <property type="nucleotide sequence ID" value="NZ_MEIV01000077.1"/>
</dbReference>
<keyword evidence="1" id="KW-0472">Membrane</keyword>
<evidence type="ECO:0000313" key="2">
    <source>
        <dbReference type="EMBL" id="PIT60488.1"/>
    </source>
</evidence>
<reference evidence="2 3" key="1">
    <citation type="journal article" date="2017" name="MBio">
        <title>Type VI secretion-mediated competition in the bee gut microbiome.</title>
        <authorList>
            <person name="Steele M.I."/>
            <person name="Kwong W.K."/>
            <person name="Powell J.E."/>
            <person name="Whiteley M."/>
            <person name="Moran N.A."/>
        </authorList>
    </citation>
    <scope>NUCLEOTIDE SEQUENCE [LARGE SCALE GENOMIC DNA]</scope>
    <source>
        <strain evidence="2 3">PEB0171</strain>
    </source>
</reference>